<dbReference type="eggNOG" id="COG3005">
    <property type="taxonomic scope" value="Bacteria"/>
</dbReference>
<dbReference type="Pfam" id="PF22678">
    <property type="entry name" value="Cytochrom_c_NrfB-like"/>
    <property type="match status" value="1"/>
</dbReference>
<reference evidence="5 6" key="1">
    <citation type="journal article" date="2010" name="Stand. Genomic Sci.">
        <title>Complete genome sequence of Ferrimonas balearica type strain (PAT).</title>
        <authorList>
            <person name="Nolan M."/>
            <person name="Sikorski J."/>
            <person name="Davenport K."/>
            <person name="Lucas S."/>
            <person name="Glavina Del Rio T."/>
            <person name="Tice H."/>
            <person name="Cheng J."/>
            <person name="Goodwin L."/>
            <person name="Pitluck S."/>
            <person name="Liolios K."/>
            <person name="Ivanova N."/>
            <person name="Mavromatis K."/>
            <person name="Ovchinnikova G."/>
            <person name="Pati A."/>
            <person name="Chen A."/>
            <person name="Palaniappan K."/>
            <person name="Land M."/>
            <person name="Hauser L."/>
            <person name="Chang Y."/>
            <person name="Jeffries C."/>
            <person name="Tapia R."/>
            <person name="Brettin T."/>
            <person name="Detter J."/>
            <person name="Han C."/>
            <person name="Yasawong M."/>
            <person name="Rohde M."/>
            <person name="Tindall B."/>
            <person name="Goker M."/>
            <person name="Woyke T."/>
            <person name="Bristow J."/>
            <person name="Eisen J."/>
            <person name="Markowitz V."/>
            <person name="Hugenholtz P."/>
            <person name="Kyrpides N."/>
            <person name="Klenk H."/>
            <person name="Lapidus A."/>
        </authorList>
    </citation>
    <scope>NUCLEOTIDE SEQUENCE [LARGE SCALE GENOMIC DNA]</scope>
    <source>
        <strain evidence="6">DSM 9799 / CCM 4581 / KCTC 23876 / PAT</strain>
    </source>
</reference>
<dbReference type="Proteomes" id="UP000006683">
    <property type="component" value="Chromosome"/>
</dbReference>
<keyword evidence="6" id="KW-1185">Reference proteome</keyword>
<evidence type="ECO:0000259" key="4">
    <source>
        <dbReference type="Pfam" id="PF22678"/>
    </source>
</evidence>
<dbReference type="InterPro" id="IPR036280">
    <property type="entry name" value="Multihaem_cyt_sf"/>
</dbReference>
<feature type="chain" id="PRO_5003151354" evidence="2">
    <location>
        <begin position="27"/>
        <end position="316"/>
    </location>
</feature>
<dbReference type="HOGENOM" id="CLU_045390_0_0_6"/>
<dbReference type="NCBIfam" id="TIGR01905">
    <property type="entry name" value="paired_CXXCH_1"/>
    <property type="match status" value="2"/>
</dbReference>
<feature type="domain" description="Doubled CXXCH motif" evidence="3">
    <location>
        <begin position="239"/>
        <end position="275"/>
    </location>
</feature>
<dbReference type="KEGG" id="fbl:Fbal_1356"/>
<dbReference type="NCBIfam" id="TIGR03508">
    <property type="entry name" value="decahem_SO"/>
    <property type="match status" value="1"/>
</dbReference>
<proteinExistence type="predicted"/>
<dbReference type="InterPro" id="IPR020015">
    <property type="entry name" value="Decahaem_cyt-c_DmsE"/>
</dbReference>
<dbReference type="Gene3D" id="1.10.1130.10">
    <property type="entry name" value="Flavocytochrome C3, Chain A"/>
    <property type="match status" value="2"/>
</dbReference>
<dbReference type="RefSeq" id="WP_013344866.1">
    <property type="nucleotide sequence ID" value="NC_014541.1"/>
</dbReference>
<feature type="domain" description="Doubled CXXCH motif" evidence="3">
    <location>
        <begin position="196"/>
        <end position="232"/>
    </location>
</feature>
<sequence length="316" mass="34146">MQAKPLIATLLGSAVLALGLSGPAVAGSWDDMDPQEFEAVLDKKFAEGNYSKQGADNCLMCHRRSEKVMALFDGVHGRADQSKSPMAGLQCEACHGPMGTHNRGGKEPMITFGENAPLSAEKQNSVCLSCHQGEERMAWHSSVHNLEEVACSSCHQVHVAQDPILDRKTEVETCTSCHTRQKADMNKRSSHPMKWADMTCSDCHNPHGSMSEAALTSTTVNNTCYECHAEKRGPFLYEHAPVAEDCAACHNPHGSVNDAMLTQRAPQLCQSCHASPHSGSPIFNSGEDRMTAGKSCLNCHSQVHGSNHPNGSALQR</sequence>
<dbReference type="Pfam" id="PF09699">
    <property type="entry name" value="Paired_CXXCH_1"/>
    <property type="match status" value="2"/>
</dbReference>
<dbReference type="EMBL" id="CP002209">
    <property type="protein sequence ID" value="ADN75560.1"/>
    <property type="molecule type" value="Genomic_DNA"/>
</dbReference>
<feature type="domain" description="Cytochrome c-type protein NrfB-like" evidence="4">
    <location>
        <begin position="91"/>
        <end position="165"/>
    </location>
</feature>
<dbReference type="SUPFAM" id="SSF48695">
    <property type="entry name" value="Multiheme cytochromes"/>
    <property type="match status" value="1"/>
</dbReference>
<dbReference type="GO" id="GO:0016491">
    <property type="term" value="F:oxidoreductase activity"/>
    <property type="evidence" value="ECO:0007669"/>
    <property type="project" value="TreeGrafter"/>
</dbReference>
<dbReference type="OrthoDB" id="9814800at2"/>
<dbReference type="AlphaFoldDB" id="E1SMM1"/>
<name>E1SMM1_FERBD</name>
<dbReference type="GeneID" id="67181576"/>
<evidence type="ECO:0000256" key="1">
    <source>
        <dbReference type="ARBA" id="ARBA00022729"/>
    </source>
</evidence>
<protein>
    <submittedName>
        <fullName evidence="5">Decaheme c-type cytochrome, DmsE family</fullName>
    </submittedName>
</protein>
<evidence type="ECO:0000313" key="5">
    <source>
        <dbReference type="EMBL" id="ADN75560.1"/>
    </source>
</evidence>
<dbReference type="PANTHER" id="PTHR35038:SF6">
    <property type="entry name" value="SURFACE LOCALIZED DECAHEME CYTOCHROME C LIPOPROTEIN"/>
    <property type="match status" value="1"/>
</dbReference>
<dbReference type="InterPro" id="IPR053875">
    <property type="entry name" value="Cytochrom_c_NrfB-like_dom"/>
</dbReference>
<dbReference type="InterPro" id="IPR051829">
    <property type="entry name" value="Multiheme_Cytochr_ET"/>
</dbReference>
<dbReference type="PANTHER" id="PTHR35038">
    <property type="entry name" value="DISSIMILATORY SULFITE REDUCTASE SIRA"/>
    <property type="match status" value="1"/>
</dbReference>
<gene>
    <name evidence="5" type="ordered locus">Fbal_1356</name>
</gene>
<dbReference type="InterPro" id="IPR010177">
    <property type="entry name" value="Paired_CXXCH_1"/>
</dbReference>
<dbReference type="STRING" id="550540.Fbal_1356"/>
<feature type="signal peptide" evidence="2">
    <location>
        <begin position="1"/>
        <end position="26"/>
    </location>
</feature>
<evidence type="ECO:0000313" key="6">
    <source>
        <dbReference type="Proteomes" id="UP000006683"/>
    </source>
</evidence>
<evidence type="ECO:0000256" key="2">
    <source>
        <dbReference type="SAM" id="SignalP"/>
    </source>
</evidence>
<accession>E1SMM1</accession>
<evidence type="ECO:0000259" key="3">
    <source>
        <dbReference type="Pfam" id="PF09699"/>
    </source>
</evidence>
<organism evidence="5 6">
    <name type="scientific">Ferrimonas balearica (strain DSM 9799 / CCM 4581 / KCTC 23876 / PAT)</name>
    <dbReference type="NCBI Taxonomy" id="550540"/>
    <lineage>
        <taxon>Bacteria</taxon>
        <taxon>Pseudomonadati</taxon>
        <taxon>Pseudomonadota</taxon>
        <taxon>Gammaproteobacteria</taxon>
        <taxon>Alteromonadales</taxon>
        <taxon>Ferrimonadaceae</taxon>
        <taxon>Ferrimonas</taxon>
    </lineage>
</organism>
<dbReference type="Gene3D" id="3.90.10.10">
    <property type="entry name" value="Cytochrome C3"/>
    <property type="match status" value="1"/>
</dbReference>
<keyword evidence="1 2" id="KW-0732">Signal</keyword>